<organism evidence="12 13">
    <name type="scientific">Kinneretia aquatilis</name>
    <dbReference type="NCBI Taxonomy" id="2070761"/>
    <lineage>
        <taxon>Bacteria</taxon>
        <taxon>Pseudomonadati</taxon>
        <taxon>Pseudomonadota</taxon>
        <taxon>Betaproteobacteria</taxon>
        <taxon>Burkholderiales</taxon>
        <taxon>Sphaerotilaceae</taxon>
        <taxon>Roseateles</taxon>
    </lineage>
</organism>
<sequence length="143" mass="15889">MNTTNSRRLARGFTLIEIMVVFLIIGLMGALIVPNVMDRLHEAKVTAARATINDLMQQLKLYKIDNGRYPSGEQGLESLVRKPTTGTPPANWKPYIDKLPLDPWKNPYQYANPGVKNEIDIYSFGADGRPGGEGNDADIGSWQ</sequence>
<evidence type="ECO:0000256" key="8">
    <source>
        <dbReference type="ARBA" id="ARBA00022989"/>
    </source>
</evidence>
<dbReference type="PANTHER" id="PTHR30093:SF44">
    <property type="entry name" value="TYPE II SECRETION SYSTEM CORE PROTEIN G"/>
    <property type="match status" value="1"/>
</dbReference>
<evidence type="ECO:0000256" key="4">
    <source>
        <dbReference type="ARBA" id="ARBA00022475"/>
    </source>
</evidence>
<dbReference type="Pfam" id="PF08334">
    <property type="entry name" value="T2SSG"/>
    <property type="match status" value="1"/>
</dbReference>
<dbReference type="OrthoDB" id="9795612at2"/>
<dbReference type="InterPro" id="IPR045584">
    <property type="entry name" value="Pilin-like"/>
</dbReference>
<protein>
    <recommendedName>
        <fullName evidence="3">Type II secretion system core protein G</fullName>
    </recommendedName>
</protein>
<dbReference type="InterPro" id="IPR010054">
    <property type="entry name" value="Type2_sec_GspG"/>
</dbReference>
<dbReference type="Pfam" id="PF07963">
    <property type="entry name" value="N_methyl"/>
    <property type="match status" value="1"/>
</dbReference>
<reference evidence="12 13" key="1">
    <citation type="submission" date="2018-01" db="EMBL/GenBank/DDBJ databases">
        <title>Draft genome sequence of Paucibacter aquatile CR182 isolated from freshwater of the Nakdong River.</title>
        <authorList>
            <person name="Choi A."/>
            <person name="Chung E.J."/>
        </authorList>
    </citation>
    <scope>NUCLEOTIDE SEQUENCE [LARGE SCALE GENOMIC DNA]</scope>
    <source>
        <strain evidence="12 13">CR182</strain>
    </source>
</reference>
<keyword evidence="4" id="KW-1003">Cell membrane</keyword>
<dbReference type="PRINTS" id="PR00813">
    <property type="entry name" value="BCTERIALGSPG"/>
</dbReference>
<comment type="similarity">
    <text evidence="2">Belongs to the GSP G family.</text>
</comment>
<comment type="caution">
    <text evidence="12">The sequence shown here is derived from an EMBL/GenBank/DDBJ whole genome shotgun (WGS) entry which is preliminary data.</text>
</comment>
<dbReference type="PANTHER" id="PTHR30093">
    <property type="entry name" value="GENERAL SECRETION PATHWAY PROTEIN G"/>
    <property type="match status" value="1"/>
</dbReference>
<keyword evidence="5" id="KW-0488">Methylation</keyword>
<keyword evidence="6" id="KW-0997">Cell inner membrane</keyword>
<evidence type="ECO:0000313" key="13">
    <source>
        <dbReference type="Proteomes" id="UP000235916"/>
    </source>
</evidence>
<gene>
    <name evidence="12" type="primary">gspG</name>
    <name evidence="12" type="ORF">C1O66_01020</name>
</gene>
<feature type="domain" description="Type II secretion system protein GspG C-terminal" evidence="11">
    <location>
        <begin position="35"/>
        <end position="142"/>
    </location>
</feature>
<dbReference type="InterPro" id="IPR012902">
    <property type="entry name" value="N_methyl_site"/>
</dbReference>
<keyword evidence="7 10" id="KW-0812">Transmembrane</keyword>
<keyword evidence="8 10" id="KW-1133">Transmembrane helix</keyword>
<dbReference type="NCBIfam" id="TIGR02532">
    <property type="entry name" value="IV_pilin_GFxxxE"/>
    <property type="match status" value="1"/>
</dbReference>
<dbReference type="EMBL" id="POSP01000001">
    <property type="protein sequence ID" value="PND40010.1"/>
    <property type="molecule type" value="Genomic_DNA"/>
</dbReference>
<dbReference type="PROSITE" id="PS00409">
    <property type="entry name" value="PROKAR_NTER_METHYL"/>
    <property type="match status" value="1"/>
</dbReference>
<dbReference type="InterPro" id="IPR013545">
    <property type="entry name" value="T2SS_protein-GspG_C"/>
</dbReference>
<dbReference type="GO" id="GO:0015628">
    <property type="term" value="P:protein secretion by the type II secretion system"/>
    <property type="evidence" value="ECO:0007669"/>
    <property type="project" value="InterPro"/>
</dbReference>
<name>A0A2N8L2T3_9BURK</name>
<dbReference type="GO" id="GO:0005886">
    <property type="term" value="C:plasma membrane"/>
    <property type="evidence" value="ECO:0007669"/>
    <property type="project" value="UniProtKB-SubCell"/>
</dbReference>
<dbReference type="NCBIfam" id="TIGR01710">
    <property type="entry name" value="typeII_sec_gspG"/>
    <property type="match status" value="1"/>
</dbReference>
<keyword evidence="13" id="KW-1185">Reference proteome</keyword>
<evidence type="ECO:0000256" key="5">
    <source>
        <dbReference type="ARBA" id="ARBA00022481"/>
    </source>
</evidence>
<dbReference type="RefSeq" id="WP_102766145.1">
    <property type="nucleotide sequence ID" value="NZ_CP124551.1"/>
</dbReference>
<dbReference type="Proteomes" id="UP000235916">
    <property type="component" value="Unassembled WGS sequence"/>
</dbReference>
<evidence type="ECO:0000256" key="7">
    <source>
        <dbReference type="ARBA" id="ARBA00022692"/>
    </source>
</evidence>
<evidence type="ECO:0000259" key="11">
    <source>
        <dbReference type="Pfam" id="PF08334"/>
    </source>
</evidence>
<feature type="transmembrane region" description="Helical" evidence="10">
    <location>
        <begin position="12"/>
        <end position="33"/>
    </location>
</feature>
<dbReference type="AlphaFoldDB" id="A0A2N8L2T3"/>
<evidence type="ECO:0000256" key="6">
    <source>
        <dbReference type="ARBA" id="ARBA00022519"/>
    </source>
</evidence>
<accession>A0A2N8L2T3</accession>
<evidence type="ECO:0000256" key="2">
    <source>
        <dbReference type="ARBA" id="ARBA00009984"/>
    </source>
</evidence>
<dbReference type="Gene3D" id="3.30.700.10">
    <property type="entry name" value="Glycoprotein, Type 4 Pilin"/>
    <property type="match status" value="1"/>
</dbReference>
<evidence type="ECO:0000313" key="12">
    <source>
        <dbReference type="EMBL" id="PND40010.1"/>
    </source>
</evidence>
<proteinExistence type="inferred from homology"/>
<keyword evidence="9 10" id="KW-0472">Membrane</keyword>
<evidence type="ECO:0000256" key="10">
    <source>
        <dbReference type="SAM" id="Phobius"/>
    </source>
</evidence>
<evidence type="ECO:0000256" key="9">
    <source>
        <dbReference type="ARBA" id="ARBA00023136"/>
    </source>
</evidence>
<dbReference type="InterPro" id="IPR000983">
    <property type="entry name" value="Bac_GSPG_pilin"/>
</dbReference>
<dbReference type="SUPFAM" id="SSF54523">
    <property type="entry name" value="Pili subunits"/>
    <property type="match status" value="1"/>
</dbReference>
<comment type="subcellular location">
    <subcellularLocation>
        <location evidence="1">Cell inner membrane</location>
        <topology evidence="1">Single-pass membrane protein</topology>
    </subcellularLocation>
</comment>
<dbReference type="GO" id="GO:0015627">
    <property type="term" value="C:type II protein secretion system complex"/>
    <property type="evidence" value="ECO:0007669"/>
    <property type="project" value="InterPro"/>
</dbReference>
<evidence type="ECO:0000256" key="3">
    <source>
        <dbReference type="ARBA" id="ARBA00020042"/>
    </source>
</evidence>
<evidence type="ECO:0000256" key="1">
    <source>
        <dbReference type="ARBA" id="ARBA00004377"/>
    </source>
</evidence>